<keyword evidence="17" id="KW-0326">Glycosidase</keyword>
<dbReference type="FunFam" id="3.40.50.300:FF:000726">
    <property type="entry name" value="Pre-mRNA-splicing factor ATP-dependent RNA helicase"/>
    <property type="match status" value="1"/>
</dbReference>
<feature type="compositionally biased region" description="Polar residues" evidence="23">
    <location>
        <begin position="283"/>
        <end position="296"/>
    </location>
</feature>
<feature type="region of interest" description="Disordered" evidence="23">
    <location>
        <begin position="144"/>
        <end position="178"/>
    </location>
</feature>
<dbReference type="PANTHER" id="PTHR31308:SF5">
    <property type="entry name" value="ERGOSTERYL-BETA-GLUCOSIDASE"/>
    <property type="match status" value="1"/>
</dbReference>
<dbReference type="PROSITE" id="PS50126">
    <property type="entry name" value="S1"/>
    <property type="match status" value="1"/>
</dbReference>
<dbReference type="InterPro" id="IPR048333">
    <property type="entry name" value="HA2_WH"/>
</dbReference>
<dbReference type="InterPro" id="IPR003029">
    <property type="entry name" value="S1_domain"/>
</dbReference>
<dbReference type="GO" id="GO:0003676">
    <property type="term" value="F:nucleic acid binding"/>
    <property type="evidence" value="ECO:0007669"/>
    <property type="project" value="InterPro"/>
</dbReference>
<gene>
    <name evidence="27" type="ORF">FOB64_007010</name>
</gene>
<dbReference type="GO" id="GO:0008380">
    <property type="term" value="P:RNA splicing"/>
    <property type="evidence" value="ECO:0007669"/>
    <property type="project" value="UniProtKB-KW"/>
</dbReference>
<evidence type="ECO:0000256" key="8">
    <source>
        <dbReference type="ARBA" id="ARBA00022771"/>
    </source>
</evidence>
<dbReference type="EMBL" id="JABWAD010000069">
    <property type="protein sequence ID" value="KAF6060029.1"/>
    <property type="molecule type" value="Genomic_DNA"/>
</dbReference>
<dbReference type="SUPFAM" id="SSF50249">
    <property type="entry name" value="Nucleic acid-binding proteins"/>
    <property type="match status" value="1"/>
</dbReference>
<dbReference type="Pfam" id="PF00271">
    <property type="entry name" value="Helicase_C"/>
    <property type="match status" value="1"/>
</dbReference>
<evidence type="ECO:0000256" key="22">
    <source>
        <dbReference type="ARBA" id="ARBA00082720"/>
    </source>
</evidence>
<keyword evidence="8" id="KW-0863">Zinc-finger</keyword>
<keyword evidence="11" id="KW-0862">Zinc</keyword>
<keyword evidence="12" id="KW-0067">ATP-binding</keyword>
<dbReference type="Gene3D" id="3.20.20.80">
    <property type="entry name" value="Glycosidases"/>
    <property type="match status" value="2"/>
</dbReference>
<comment type="similarity">
    <text evidence="2">Belongs to the glycosyl hydrolase 5 (cellulase A) family.</text>
</comment>
<dbReference type="SUPFAM" id="SSF52540">
    <property type="entry name" value="P-loop containing nucleoside triphosphate hydrolases"/>
    <property type="match status" value="1"/>
</dbReference>
<dbReference type="GO" id="GO:1904462">
    <property type="term" value="P:ergosteryl 3-beta-D-glucoside catabolic process"/>
    <property type="evidence" value="ECO:0007669"/>
    <property type="project" value="TreeGrafter"/>
</dbReference>
<keyword evidence="6" id="KW-0479">Metal-binding</keyword>
<evidence type="ECO:0000256" key="13">
    <source>
        <dbReference type="ARBA" id="ARBA00022990"/>
    </source>
</evidence>
<dbReference type="InterPro" id="IPR027417">
    <property type="entry name" value="P-loop_NTPase"/>
</dbReference>
<feature type="domain" description="S1 motif" evidence="24">
    <location>
        <begin position="76"/>
        <end position="145"/>
    </location>
</feature>
<evidence type="ECO:0000256" key="3">
    <source>
        <dbReference type="ARBA" id="ARBA00012552"/>
    </source>
</evidence>
<dbReference type="InterPro" id="IPR001547">
    <property type="entry name" value="Glyco_hydro_5"/>
</dbReference>
<dbReference type="Pfam" id="PF00575">
    <property type="entry name" value="S1"/>
    <property type="match status" value="1"/>
</dbReference>
<evidence type="ECO:0000256" key="4">
    <source>
        <dbReference type="ARBA" id="ARBA00022553"/>
    </source>
</evidence>
<dbReference type="Pfam" id="PF00150">
    <property type="entry name" value="Cellulase"/>
    <property type="match status" value="1"/>
</dbReference>
<sequence>MAQPTTQLLSIVQKHLDLPQDDENVVLIAKFLVNLHGNSTLEEFKKVVKENGGDEFEDEFIKEVYNEISPPPPQVGKIYSGVVQSVTNYGAFIKIEGTSGLCHISQMSFDGSRVESTNVLAPNQKVFVKVIDIQTHANRISLSMRGINQNTGHEEPIPQRGRYQERQPRPKRKLTSPERWEIRQLISSGAVSADDYPELDQEEDTQTESEKTDNLHIELNDKKPDFLKGVKVTKDFPDTTPIPVNQSGPLTKSAQRGSKFARDFKEEKFKQKKQREKEEKIQSELSDPLFQTSEPVKNSDLDPDTESFISKWKKSNKTETFGKRTSLPIQEQRRMLPVYAMRSQLLEAIRDNQFVVIVGETGSGKTTQIVQYIYEEGMNKVGGQTKLIGCTQPRRVAAESVAKRVSEEVGCKLGDTVGYTIRFEDVTSENTVIKYMTDGMLEREALNDPNMNRYSVIMLDEAHERTIATDVLFALLKNAAKQNPNLKVIVTSATLDSNKFSRYFNNCPIITIPGRTFPVEVLYTKAPEMDYLAAALESVIQIHVSEPAGDILVFLTGQEEIETSCEALHERMKLLGENIPELIILPVYSALPSEMQTRIFEPTPPGSRKVILATNIAETSITIDGIYYVVDPGFVKINMYDSKLGMDSLRVTPISKAQANQRSGRAGRTGPGKCYRLYTEQAYEKEMIPNTIPEIQRQNLSHTILMLKAMGIHDLVNFEFMDPPSTTTMLTALEDLYILDALDDDGNLTTLGRKMADLPMEPALAKTLIQSVEYECTEEILSIVAMLSVQTIFYRPKDKQALADQRKTVVPQQLQQNMVSGQFHTGKKYASSYGGKKTVKADYAAVWIQDHVVCELIQDRISLYSSASSVSISGVRPLKRRYSPQQSIQPTDTTSTSILECTPLESNMKGDLVDKKTGRKVTLKGINVDSQMKLPATPYMPSYEGDCTDPDNIFFDGDNVSFVGRPFPLQEARMHLQRIKDWGYTTIRYLITWEAMEHAGPGKYDREFVNYTIEVLKIIEEVGGLYVFFEFHQDVWSRYSGGSGAPMWTFYAAGLDPKCFAKTEAAILHNEPRFHDSSDTYHKMLWTSNYKRLASLVMFTLFFAGKIYFPDLILNGENIQDYLQNHFLGAVEFLWKRICRKLPKLIKNGTILGFESMNEPNSGLIGYPDLSRVPDYQQLRVGTTPTAFQAMKLGMGFTCEVDEYHISVTGPRKTGIKIVDPKGARAWISRATAQKIDKHYGFKRCTDWPIGKCIFAHKGIWKWTDGFDFNSLQELTQEQRLEVSSKCQMLDPEHFSKSQSTGRIDAEYFVNNHFVDHYIAFKNVVRKIYPDSFVFMSTPVLEIPPTLKLDDRNIIDKKTVYCPHYYDGLSLMFKCWNVKYNVDTLGIMRNRYLNPVLGIVFGERAIRNCLKKQFMEMRNECNTHLGNIPILMSETGMPFDMDRKRAYRDGMFDSQTAALDAISNALEGANMSHTYWCYNSANNHKWGDNWNNEDFSFWSPDDRLLTFDEDCNENQSISSRRRRRRSFKKDPRTALRRAVVATKMGLSASRGSTRSAASESSFTSEKDSSEGYESDDTSSQCSLITSHSSNIYHRQFKKCYPSPDGVRAVLATIRPYLMATKGSVVAVEFDIKSVKYSLSLSIDKSDLSLETTPSIIFVPKWHYPFLDYGDIYLTSGYVKYNEELQYLEWYHSRDPTLPEDENETTQGISTETIIIKNNSGSLEDSKLVEEKGVFGNEIGCPVT</sequence>
<dbReference type="FunFam" id="2.40.50.140:FF:000154">
    <property type="entry name" value="nucleolar protein of 40 kDa"/>
    <property type="match status" value="1"/>
</dbReference>
<feature type="compositionally biased region" description="Basic and acidic residues" evidence="23">
    <location>
        <begin position="152"/>
        <end position="168"/>
    </location>
</feature>
<evidence type="ECO:0000256" key="23">
    <source>
        <dbReference type="SAM" id="MobiDB-lite"/>
    </source>
</evidence>
<dbReference type="InterPro" id="IPR014001">
    <property type="entry name" value="Helicase_ATP-bd"/>
</dbReference>
<keyword evidence="13" id="KW-0007">Acetylation</keyword>
<dbReference type="InterPro" id="IPR002464">
    <property type="entry name" value="DNA/RNA_helicase_DEAH_CS"/>
</dbReference>
<dbReference type="GO" id="GO:0008270">
    <property type="term" value="F:zinc ion binding"/>
    <property type="evidence" value="ECO:0007669"/>
    <property type="project" value="UniProtKB-KW"/>
</dbReference>
<evidence type="ECO:0000256" key="18">
    <source>
        <dbReference type="ARBA" id="ARBA00047984"/>
    </source>
</evidence>
<keyword evidence="9" id="KW-0378">Hydrolase</keyword>
<dbReference type="GO" id="GO:0065003">
    <property type="term" value="P:protein-containing complex assembly"/>
    <property type="evidence" value="ECO:0007669"/>
    <property type="project" value="UniProtKB-ARBA"/>
</dbReference>
<dbReference type="Gene3D" id="1.20.120.1080">
    <property type="match status" value="1"/>
</dbReference>
<dbReference type="InterPro" id="IPR049621">
    <property type="entry name" value="S1_DHX8_helicase"/>
</dbReference>
<dbReference type="InterPro" id="IPR052066">
    <property type="entry name" value="Glycosphingolipid_Hydrolases"/>
</dbReference>
<evidence type="ECO:0000256" key="16">
    <source>
        <dbReference type="ARBA" id="ARBA00023274"/>
    </source>
</evidence>
<dbReference type="Gene3D" id="3.40.50.300">
    <property type="entry name" value="P-loop containing nucleotide triphosphate hydrolases"/>
    <property type="match status" value="2"/>
</dbReference>
<feature type="region of interest" description="Disordered" evidence="23">
    <location>
        <begin position="1545"/>
        <end position="1580"/>
    </location>
</feature>
<feature type="domain" description="Helicase C-terminal" evidence="26">
    <location>
        <begin position="535"/>
        <end position="711"/>
    </location>
</feature>
<feature type="compositionally biased region" description="Acidic residues" evidence="23">
    <location>
        <begin position="195"/>
        <end position="207"/>
    </location>
</feature>
<comment type="subcellular location">
    <subcellularLocation>
        <location evidence="1">Nucleus</location>
        <location evidence="1">Nucleolus</location>
    </subcellularLocation>
</comment>
<comment type="subunit">
    <text evidence="19">Interacts with PNN. Associates with the 60S ribosomal subunit.</text>
</comment>
<proteinExistence type="inferred from homology"/>
<evidence type="ECO:0000256" key="6">
    <source>
        <dbReference type="ARBA" id="ARBA00022723"/>
    </source>
</evidence>
<dbReference type="Proteomes" id="UP000536275">
    <property type="component" value="Unassembled WGS sequence"/>
</dbReference>
<dbReference type="Gene3D" id="2.40.50.140">
    <property type="entry name" value="Nucleic acid-binding proteins"/>
    <property type="match status" value="1"/>
</dbReference>
<keyword evidence="14" id="KW-0508">mRNA splicing</keyword>
<feature type="compositionally biased region" description="Basic and acidic residues" evidence="23">
    <location>
        <begin position="260"/>
        <end position="282"/>
    </location>
</feature>
<evidence type="ECO:0000256" key="17">
    <source>
        <dbReference type="ARBA" id="ARBA00023295"/>
    </source>
</evidence>
<dbReference type="GO" id="GO:0005684">
    <property type="term" value="C:U2-type spliceosomal complex"/>
    <property type="evidence" value="ECO:0007669"/>
    <property type="project" value="UniProtKB-ARBA"/>
</dbReference>
<evidence type="ECO:0000256" key="15">
    <source>
        <dbReference type="ARBA" id="ARBA00023242"/>
    </source>
</evidence>
<feature type="compositionally biased region" description="Polar residues" evidence="23">
    <location>
        <begin position="242"/>
        <end position="256"/>
    </location>
</feature>
<evidence type="ECO:0000256" key="12">
    <source>
        <dbReference type="ARBA" id="ARBA00022840"/>
    </source>
</evidence>
<dbReference type="SMART" id="SM00316">
    <property type="entry name" value="S1"/>
    <property type="match status" value="1"/>
</dbReference>
<dbReference type="CDD" id="cd05684">
    <property type="entry name" value="S1_DHX8_helicase"/>
    <property type="match status" value="1"/>
</dbReference>
<dbReference type="GO" id="GO:0005524">
    <property type="term" value="F:ATP binding"/>
    <property type="evidence" value="ECO:0007669"/>
    <property type="project" value="UniProtKB-KW"/>
</dbReference>
<evidence type="ECO:0000256" key="9">
    <source>
        <dbReference type="ARBA" id="ARBA00022801"/>
    </source>
</evidence>
<keyword evidence="7" id="KW-0547">Nucleotide-binding</keyword>
<dbReference type="Pfam" id="PF21010">
    <property type="entry name" value="HA2_C"/>
    <property type="match status" value="1"/>
</dbReference>
<dbReference type="GO" id="GO:0006397">
    <property type="term" value="P:mRNA processing"/>
    <property type="evidence" value="ECO:0007669"/>
    <property type="project" value="UniProtKB-KW"/>
</dbReference>
<evidence type="ECO:0000256" key="21">
    <source>
        <dbReference type="ARBA" id="ARBA00077096"/>
    </source>
</evidence>
<dbReference type="PANTHER" id="PTHR31308">
    <property type="match status" value="1"/>
</dbReference>
<feature type="domain" description="Helicase ATP-binding" evidence="25">
    <location>
        <begin position="346"/>
        <end position="513"/>
    </location>
</feature>
<evidence type="ECO:0000256" key="10">
    <source>
        <dbReference type="ARBA" id="ARBA00022806"/>
    </source>
</evidence>
<evidence type="ECO:0000313" key="28">
    <source>
        <dbReference type="Proteomes" id="UP000536275"/>
    </source>
</evidence>
<organism evidence="27 28">
    <name type="scientific">Candida albicans</name>
    <name type="common">Yeast</name>
    <dbReference type="NCBI Taxonomy" id="5476"/>
    <lineage>
        <taxon>Eukaryota</taxon>
        <taxon>Fungi</taxon>
        <taxon>Dikarya</taxon>
        <taxon>Ascomycota</taxon>
        <taxon>Saccharomycotina</taxon>
        <taxon>Pichiomycetes</taxon>
        <taxon>Debaryomycetaceae</taxon>
        <taxon>Candida/Lodderomyces clade</taxon>
        <taxon>Candida</taxon>
    </lineage>
</organism>
<feature type="compositionally biased region" description="Low complexity" evidence="23">
    <location>
        <begin position="1547"/>
        <end position="1563"/>
    </location>
</feature>
<evidence type="ECO:0000259" key="26">
    <source>
        <dbReference type="PROSITE" id="PS51194"/>
    </source>
</evidence>
<evidence type="ECO:0000256" key="19">
    <source>
        <dbReference type="ARBA" id="ARBA00065527"/>
    </source>
</evidence>
<comment type="catalytic activity">
    <reaction evidence="18">
        <text>ATP + H2O = ADP + phosphate + H(+)</text>
        <dbReference type="Rhea" id="RHEA:13065"/>
        <dbReference type="ChEBI" id="CHEBI:15377"/>
        <dbReference type="ChEBI" id="CHEBI:15378"/>
        <dbReference type="ChEBI" id="CHEBI:30616"/>
        <dbReference type="ChEBI" id="CHEBI:43474"/>
        <dbReference type="ChEBI" id="CHEBI:456216"/>
        <dbReference type="EC" id="3.6.4.13"/>
    </reaction>
</comment>
<keyword evidence="4" id="KW-0597">Phosphoprotein</keyword>
<dbReference type="InterPro" id="IPR001650">
    <property type="entry name" value="Helicase_C-like"/>
</dbReference>
<dbReference type="GO" id="GO:0000272">
    <property type="term" value="P:polysaccharide catabolic process"/>
    <property type="evidence" value="ECO:0007669"/>
    <property type="project" value="InterPro"/>
</dbReference>
<dbReference type="SMART" id="SM00490">
    <property type="entry name" value="HELICc"/>
    <property type="match status" value="1"/>
</dbReference>
<dbReference type="GO" id="GO:0005730">
    <property type="term" value="C:nucleolus"/>
    <property type="evidence" value="ECO:0007669"/>
    <property type="project" value="UniProtKB-SubCell"/>
</dbReference>
<accession>A0A8H6EZT0</accession>
<dbReference type="PROSITE" id="PS51192">
    <property type="entry name" value="HELICASE_ATP_BIND_1"/>
    <property type="match status" value="1"/>
</dbReference>
<dbReference type="CDD" id="cd18791">
    <property type="entry name" value="SF2_C_RHA"/>
    <property type="match status" value="1"/>
</dbReference>
<dbReference type="Pfam" id="PF18564">
    <property type="entry name" value="Glyco_hydro_5_C"/>
    <property type="match status" value="1"/>
</dbReference>
<dbReference type="InterPro" id="IPR007502">
    <property type="entry name" value="Helicase-assoc_dom"/>
</dbReference>
<comment type="caution">
    <text evidence="27">The sequence shown here is derived from an EMBL/GenBank/DDBJ whole genome shotgun (WGS) entry which is preliminary data.</text>
</comment>
<dbReference type="PROSITE" id="PS00659">
    <property type="entry name" value="GLYCOSYL_HYDROL_F5"/>
    <property type="match status" value="1"/>
</dbReference>
<evidence type="ECO:0000259" key="25">
    <source>
        <dbReference type="PROSITE" id="PS51192"/>
    </source>
</evidence>
<keyword evidence="15" id="KW-0539">Nucleus</keyword>
<evidence type="ECO:0000256" key="2">
    <source>
        <dbReference type="ARBA" id="ARBA00005641"/>
    </source>
</evidence>
<dbReference type="InterPro" id="IPR018087">
    <property type="entry name" value="Glyco_hydro_5_CS"/>
</dbReference>
<dbReference type="InterPro" id="IPR017853">
    <property type="entry name" value="GH"/>
</dbReference>
<dbReference type="GO" id="GO:0050295">
    <property type="term" value="F:steryl-beta-glucosidase activity"/>
    <property type="evidence" value="ECO:0007669"/>
    <property type="project" value="TreeGrafter"/>
</dbReference>
<dbReference type="SMART" id="SM00487">
    <property type="entry name" value="DEXDc"/>
    <property type="match status" value="1"/>
</dbReference>
<dbReference type="InterPro" id="IPR011545">
    <property type="entry name" value="DEAD/DEAH_box_helicase_dom"/>
</dbReference>
<dbReference type="Pfam" id="PF04408">
    <property type="entry name" value="WHD_HA2"/>
    <property type="match status" value="1"/>
</dbReference>
<dbReference type="Pfam" id="PF00270">
    <property type="entry name" value="DEAD"/>
    <property type="match status" value="1"/>
</dbReference>
<dbReference type="FunFam" id="3.20.20.80:FF:000174">
    <property type="entry name" value="YIR007W-like protein"/>
    <property type="match status" value="1"/>
</dbReference>
<dbReference type="SUPFAM" id="SSF51445">
    <property type="entry name" value="(Trans)glycosidases"/>
    <property type="match status" value="1"/>
</dbReference>
<evidence type="ECO:0000256" key="7">
    <source>
        <dbReference type="ARBA" id="ARBA00022741"/>
    </source>
</evidence>
<feature type="region of interest" description="Disordered" evidence="23">
    <location>
        <begin position="191"/>
        <end position="215"/>
    </location>
</feature>
<feature type="region of interest" description="Disordered" evidence="23">
    <location>
        <begin position="237"/>
        <end position="303"/>
    </location>
</feature>
<name>A0A8H6EZT0_CANAX</name>
<dbReference type="FunFam" id="1.20.120.1080:FF:000001">
    <property type="entry name" value="Pre-mRNA-splicing factor ATP-dependent RNA helicase"/>
    <property type="match status" value="1"/>
</dbReference>
<evidence type="ECO:0000256" key="20">
    <source>
        <dbReference type="ARBA" id="ARBA00069580"/>
    </source>
</evidence>
<evidence type="ECO:0000259" key="24">
    <source>
        <dbReference type="PROSITE" id="PS50126"/>
    </source>
</evidence>
<keyword evidence="5" id="KW-0507">mRNA processing</keyword>
<dbReference type="SMART" id="SM00847">
    <property type="entry name" value="HA2"/>
    <property type="match status" value="1"/>
</dbReference>
<evidence type="ECO:0000256" key="14">
    <source>
        <dbReference type="ARBA" id="ARBA00023187"/>
    </source>
</evidence>
<evidence type="ECO:0000256" key="11">
    <source>
        <dbReference type="ARBA" id="ARBA00022833"/>
    </source>
</evidence>
<evidence type="ECO:0000313" key="27">
    <source>
        <dbReference type="EMBL" id="KAF6060029.1"/>
    </source>
</evidence>
<dbReference type="InterPro" id="IPR012340">
    <property type="entry name" value="NA-bd_OB-fold"/>
</dbReference>
<dbReference type="EC" id="3.6.4.13" evidence="3"/>
<keyword evidence="10" id="KW-0347">Helicase</keyword>
<keyword evidence="16" id="KW-0687">Ribonucleoprotein</keyword>
<dbReference type="GO" id="GO:0003724">
    <property type="term" value="F:RNA helicase activity"/>
    <property type="evidence" value="ECO:0007669"/>
    <property type="project" value="UniProtKB-EC"/>
</dbReference>
<reference evidence="27 28" key="1">
    <citation type="submission" date="2020-03" db="EMBL/GenBank/DDBJ databases">
        <title>FDA dAtabase for Regulatory Grade micrObial Sequences (FDA-ARGOS): Supporting development and validation of Infectious Disease Dx tests.</title>
        <authorList>
            <person name="Campos J."/>
            <person name="Goldberg B."/>
            <person name="Tallon L."/>
            <person name="Sadzewicz L."/>
            <person name="Vavikolanu K."/>
            <person name="Mehta A."/>
            <person name="Aluvathingal J."/>
            <person name="Nadendla S."/>
            <person name="Nandy P."/>
            <person name="Geyer C."/>
            <person name="Yan Y."/>
            <person name="Sichtig H."/>
        </authorList>
    </citation>
    <scope>NUCLEOTIDE SEQUENCE [LARGE SCALE GENOMIC DNA]</scope>
    <source>
        <strain evidence="27 28">FDAARGOS_656</strain>
    </source>
</reference>
<dbReference type="InterPro" id="IPR041036">
    <property type="entry name" value="GH5_C"/>
</dbReference>
<evidence type="ECO:0000256" key="5">
    <source>
        <dbReference type="ARBA" id="ARBA00022664"/>
    </source>
</evidence>
<dbReference type="PROSITE" id="PS00690">
    <property type="entry name" value="DEAH_ATP_HELICASE"/>
    <property type="match status" value="1"/>
</dbReference>
<dbReference type="FunFam" id="3.40.50.300:FF:000101">
    <property type="entry name" value="Pre-mRNA-splicing factor ATP-dependent RNA helicase"/>
    <property type="match status" value="1"/>
</dbReference>
<dbReference type="PROSITE" id="PS51194">
    <property type="entry name" value="HELICASE_CTER"/>
    <property type="match status" value="1"/>
</dbReference>
<evidence type="ECO:0000256" key="1">
    <source>
        <dbReference type="ARBA" id="ARBA00004604"/>
    </source>
</evidence>
<protein>
    <recommendedName>
        <fullName evidence="20">Zinc finger CCHC domain-containing protein 17</fullName>
        <ecNumber evidence="3">3.6.4.13</ecNumber>
    </recommendedName>
    <alternativeName>
        <fullName evidence="21">Nucleolar protein of 40 kDa</fullName>
    </alternativeName>
    <alternativeName>
        <fullName evidence="22">Putative S1 RNA-binding domain protein</fullName>
    </alternativeName>
</protein>